<sequence length="438" mass="51142">MSFDRSKYKKQVSIDEVDDDLKKAQATMKNPAFGSQGGRASFYSVNKEGRYELRVLPSVNGGKPYISRKVVKLPIECPIYDKDGKDTGKKEVRQKDIFTSDVHSDRMEGKDAVMIYLDFVYALANDIQDSDEKKKFLAPVTGYFNKQKQWVWGISPNLNYVCYVYVEGEIHRFDIRPQWWKKMKSISLERSNDNVINIDIFSDCDEGYPLIINTTLNEKNKTQFDISCGLPDANKRENWDDFFERVRVPDSVLQELEELPSLEDQYKDVFSRKDWDMQIEGLERFDKQNGFEIFQNDEFLNALEELEKLVPEDNDVKQVESINPKKEVSEPKQKPTTQERSAAPSYPPLIKMKAELNEYIESEYEGTEKLPNLPVTELRKWYDMMKEGMMLPFDDYRESNENSDEPEEEKPINESRVSSKTSQSVQDRLAGLRNRMKK</sequence>
<proteinExistence type="predicted"/>
<protein>
    <submittedName>
        <fullName evidence="2">Uncharacterized protein</fullName>
    </submittedName>
</protein>
<feature type="region of interest" description="Disordered" evidence="1">
    <location>
        <begin position="393"/>
        <end position="438"/>
    </location>
</feature>
<evidence type="ECO:0000256" key="1">
    <source>
        <dbReference type="SAM" id="MobiDB-lite"/>
    </source>
</evidence>
<organism evidence="2">
    <name type="scientific">Siphoviridae sp. ct3r22</name>
    <dbReference type="NCBI Taxonomy" id="2825325"/>
    <lineage>
        <taxon>Viruses</taxon>
        <taxon>Duplodnaviria</taxon>
        <taxon>Heunggongvirae</taxon>
        <taxon>Uroviricota</taxon>
        <taxon>Caudoviricetes</taxon>
    </lineage>
</organism>
<feature type="region of interest" description="Disordered" evidence="1">
    <location>
        <begin position="314"/>
        <end position="348"/>
    </location>
</feature>
<accession>A0A8S5V0W4</accession>
<name>A0A8S5V0W4_9CAUD</name>
<evidence type="ECO:0000313" key="2">
    <source>
        <dbReference type="EMBL" id="DAG00392.1"/>
    </source>
</evidence>
<dbReference type="EMBL" id="BK016180">
    <property type="protein sequence ID" value="DAG00392.1"/>
    <property type="molecule type" value="Genomic_DNA"/>
</dbReference>
<reference evidence="2" key="1">
    <citation type="journal article" date="2021" name="Proc. Natl. Acad. Sci. U.S.A.">
        <title>A Catalog of Tens of Thousands of Viruses from Human Metagenomes Reveals Hidden Associations with Chronic Diseases.</title>
        <authorList>
            <person name="Tisza M.J."/>
            <person name="Buck C.B."/>
        </authorList>
    </citation>
    <scope>NUCLEOTIDE SEQUENCE</scope>
    <source>
        <strain evidence="2">Ct3r22</strain>
    </source>
</reference>
<feature type="compositionally biased region" description="Basic and acidic residues" evidence="1">
    <location>
        <begin position="314"/>
        <end position="333"/>
    </location>
</feature>
<feature type="compositionally biased region" description="Polar residues" evidence="1">
    <location>
        <begin position="415"/>
        <end position="426"/>
    </location>
</feature>